<dbReference type="OrthoDB" id="8758952at2"/>
<evidence type="ECO:0008006" key="5">
    <source>
        <dbReference type="Google" id="ProtNLM"/>
    </source>
</evidence>
<keyword evidence="4" id="KW-1185">Reference proteome</keyword>
<reference evidence="3 4" key="1">
    <citation type="submission" date="2018-03" db="EMBL/GenBank/DDBJ databases">
        <title>Massilia armeniaca sp. nov., isolated from desert soil.</title>
        <authorList>
            <person name="Huang H."/>
            <person name="Ren M."/>
        </authorList>
    </citation>
    <scope>NUCLEOTIDE SEQUENCE [LARGE SCALE GENOMIC DNA]</scope>
    <source>
        <strain evidence="3 4">ZMN-3</strain>
    </source>
</reference>
<dbReference type="AlphaFoldDB" id="A0A2R4C7D4"/>
<feature type="region of interest" description="Disordered" evidence="1">
    <location>
        <begin position="77"/>
        <end position="98"/>
    </location>
</feature>
<organism evidence="3 4">
    <name type="scientific">Pseudoduganella armeniaca</name>
    <dbReference type="NCBI Taxonomy" id="2072590"/>
    <lineage>
        <taxon>Bacteria</taxon>
        <taxon>Pseudomonadati</taxon>
        <taxon>Pseudomonadota</taxon>
        <taxon>Betaproteobacteria</taxon>
        <taxon>Burkholderiales</taxon>
        <taxon>Oxalobacteraceae</taxon>
        <taxon>Telluria group</taxon>
        <taxon>Pseudoduganella</taxon>
    </lineage>
</organism>
<dbReference type="KEGG" id="masz:C9I28_06750"/>
<dbReference type="RefSeq" id="WP_107140803.1">
    <property type="nucleotide sequence ID" value="NZ_CP028324.1"/>
</dbReference>
<sequence>MHITQPQAMPRRARKLVPLLLALAVSHAYADTTIPDGADGQKGSLPGAAGTAGTAAADLALSGTLASLATALPVTGGQGGSGGNGAKPGNGLPGGDAGAGAAGSNVRVDLSGVLPQANLPSLAVRGGAGGWAGRAGTGGQGARAGAGGNGILNADLTASGRTASTSLSLSASGGDTGYSAGGGSEPAGNGLAALTLRDASSAGLAVEVYSAGGSGSTVATASPADMAGTGSARADVTAAGALTVKNYARGGIGAQNTVGNGGKGGSATAISNATTTSTTALLTSIARADGGSGGSARGLGNVAGEGGTAQGSASATRTSGNLSVELEVLGGAGGSGALGAHGGRGGSVTVVDAVRGSTTSGKVSLVQNAYSGRGGNIDEGERTVAGRSGDATSKLTTTDSTASAVSASVQAVSGNGGDARGASGKGGGSGAAHAELVLTTTAAGASAQGTAEAVSGKAGASSWRPVPGAASYPGNATARATVRGVSSAVARATAIRGQGLDRPGVRDSSQAFARAEAAGAASATAEGGLARAEAIGGTGTTRAFANGYIEASAYSSATGAASNSAEAVGRNIVVARSVSTGTGGIVVETQASKSAGSITIATSANVGGTLHGHEEPTLWDRSYAHATATPDAESLAAVLAGSPEVAASLAKGQVVGVGTMGMYARPLETDASTMSASFQFTTMHAGYLTLGLVDAQASDAGFGDLSLTLTNHGTELFSRHFGSLTDAQLFFSDSTVGLGLLDAGAQDLRLTADFGMVASGAFSFRYALGVSPVPEPQTWLLTLFGTAVLAARLRRRKV</sequence>
<accession>A0A2R4C7D4</accession>
<feature type="region of interest" description="Disordered" evidence="1">
    <location>
        <begin position="370"/>
        <end position="406"/>
    </location>
</feature>
<feature type="signal peptide" evidence="2">
    <location>
        <begin position="1"/>
        <end position="30"/>
    </location>
</feature>
<proteinExistence type="predicted"/>
<gene>
    <name evidence="3" type="ORF">C9I28_06750</name>
</gene>
<evidence type="ECO:0000313" key="3">
    <source>
        <dbReference type="EMBL" id="AVR95452.1"/>
    </source>
</evidence>
<dbReference type="EMBL" id="CP028324">
    <property type="protein sequence ID" value="AVR95452.1"/>
    <property type="molecule type" value="Genomic_DNA"/>
</dbReference>
<feature type="compositionally biased region" description="Gly residues" evidence="1">
    <location>
        <begin position="414"/>
        <end position="430"/>
    </location>
</feature>
<feature type="region of interest" description="Disordered" evidence="1">
    <location>
        <begin position="412"/>
        <end position="431"/>
    </location>
</feature>
<dbReference type="NCBIfam" id="TIGR02595">
    <property type="entry name" value="PEP_CTERM"/>
    <property type="match status" value="1"/>
</dbReference>
<dbReference type="InterPro" id="IPR013424">
    <property type="entry name" value="Ice-binding_C"/>
</dbReference>
<evidence type="ECO:0000256" key="2">
    <source>
        <dbReference type="SAM" id="SignalP"/>
    </source>
</evidence>
<feature type="compositionally biased region" description="Low complexity" evidence="1">
    <location>
        <begin position="396"/>
        <end position="406"/>
    </location>
</feature>
<feature type="chain" id="PRO_5015306830" description="PEP-CTERM sorting domain-containing protein" evidence="2">
    <location>
        <begin position="31"/>
        <end position="798"/>
    </location>
</feature>
<evidence type="ECO:0000256" key="1">
    <source>
        <dbReference type="SAM" id="MobiDB-lite"/>
    </source>
</evidence>
<dbReference type="Proteomes" id="UP000240505">
    <property type="component" value="Chromosome"/>
</dbReference>
<evidence type="ECO:0000313" key="4">
    <source>
        <dbReference type="Proteomes" id="UP000240505"/>
    </source>
</evidence>
<keyword evidence="2" id="KW-0732">Signal</keyword>
<protein>
    <recommendedName>
        <fullName evidence="5">PEP-CTERM sorting domain-containing protein</fullName>
    </recommendedName>
</protein>
<name>A0A2R4C7D4_9BURK</name>